<evidence type="ECO:0000313" key="3">
    <source>
        <dbReference type="Proteomes" id="UP000284684"/>
    </source>
</evidence>
<evidence type="ECO:0000256" key="1">
    <source>
        <dbReference type="SAM" id="MobiDB-lite"/>
    </source>
</evidence>
<protein>
    <submittedName>
        <fullName evidence="2">Uncharacterized protein</fullName>
    </submittedName>
</protein>
<dbReference type="EMBL" id="MOBI01000031">
    <property type="protein sequence ID" value="ROM90404.1"/>
    <property type="molecule type" value="Genomic_DNA"/>
</dbReference>
<name>A0A423GJM1_9PSED</name>
<gene>
    <name evidence="2" type="ORF">BK658_26130</name>
</gene>
<evidence type="ECO:0000313" key="2">
    <source>
        <dbReference type="EMBL" id="ROM90404.1"/>
    </source>
</evidence>
<organism evidence="2 3">
    <name type="scientific">Pseudomonas brassicacearum</name>
    <dbReference type="NCBI Taxonomy" id="930166"/>
    <lineage>
        <taxon>Bacteria</taxon>
        <taxon>Pseudomonadati</taxon>
        <taxon>Pseudomonadota</taxon>
        <taxon>Gammaproteobacteria</taxon>
        <taxon>Pseudomonadales</taxon>
        <taxon>Pseudomonadaceae</taxon>
        <taxon>Pseudomonas</taxon>
    </lineage>
</organism>
<comment type="caution">
    <text evidence="2">The sequence shown here is derived from an EMBL/GenBank/DDBJ whole genome shotgun (WGS) entry which is preliminary data.</text>
</comment>
<dbReference type="Proteomes" id="UP000284684">
    <property type="component" value="Unassembled WGS sequence"/>
</dbReference>
<sequence length="78" mass="8843">MSRQADDSIPSQKFNLYCERSNDQEHRGFDIQMGQSTQLSTDLRGAESFNGALFSAFDDEAHLNDPSPKEEDRFQVAD</sequence>
<reference evidence="2 3" key="1">
    <citation type="submission" date="2016-10" db="EMBL/GenBank/DDBJ databases">
        <title>Comparative genome analysis of multiple Pseudomonas spp. focuses on biocontrol and plant growth promoting traits.</title>
        <authorList>
            <person name="Tao X.-Y."/>
            <person name="Taylor C.G."/>
        </authorList>
    </citation>
    <scope>NUCLEOTIDE SEQUENCE [LARGE SCALE GENOMIC DNA]</scope>
    <source>
        <strain evidence="2 3">37D10</strain>
    </source>
</reference>
<proteinExistence type="predicted"/>
<accession>A0A423GJM1</accession>
<dbReference type="AlphaFoldDB" id="A0A423GJM1"/>
<feature type="region of interest" description="Disordered" evidence="1">
    <location>
        <begin position="59"/>
        <end position="78"/>
    </location>
</feature>